<evidence type="ECO:0000256" key="18">
    <source>
        <dbReference type="RuleBase" id="RU004336"/>
    </source>
</evidence>
<proteinExistence type="inferred from homology"/>
<evidence type="ECO:0000256" key="10">
    <source>
        <dbReference type="ARBA" id="ARBA00022801"/>
    </source>
</evidence>
<dbReference type="InterPro" id="IPR017853">
    <property type="entry name" value="GH"/>
</dbReference>
<keyword evidence="15" id="KW-0449">Lipoprotein</keyword>
<evidence type="ECO:0000256" key="17">
    <source>
        <dbReference type="RuleBase" id="RU004335"/>
    </source>
</evidence>
<dbReference type="InterPro" id="IPR012946">
    <property type="entry name" value="X8"/>
</dbReference>
<feature type="region of interest" description="Disordered" evidence="19">
    <location>
        <begin position="1"/>
        <end position="92"/>
    </location>
</feature>
<organism evidence="21 22">
    <name type="scientific">Dorcoceras hygrometricum</name>
    <dbReference type="NCBI Taxonomy" id="472368"/>
    <lineage>
        <taxon>Eukaryota</taxon>
        <taxon>Viridiplantae</taxon>
        <taxon>Streptophyta</taxon>
        <taxon>Embryophyta</taxon>
        <taxon>Tracheophyta</taxon>
        <taxon>Spermatophyta</taxon>
        <taxon>Magnoliopsida</taxon>
        <taxon>eudicotyledons</taxon>
        <taxon>Gunneridae</taxon>
        <taxon>Pentapetalae</taxon>
        <taxon>asterids</taxon>
        <taxon>lamiids</taxon>
        <taxon>Lamiales</taxon>
        <taxon>Gesneriaceae</taxon>
        <taxon>Didymocarpoideae</taxon>
        <taxon>Trichosporeae</taxon>
        <taxon>Loxocarpinae</taxon>
        <taxon>Dorcoceras</taxon>
    </lineage>
</organism>
<dbReference type="OrthoDB" id="941679at2759"/>
<dbReference type="Proteomes" id="UP000250235">
    <property type="component" value="Unassembled WGS sequence"/>
</dbReference>
<evidence type="ECO:0000256" key="7">
    <source>
        <dbReference type="ARBA" id="ARBA00022622"/>
    </source>
</evidence>
<dbReference type="FunFam" id="3.20.20.80:FF:000002">
    <property type="entry name" value="Glucan endo-1,3-beta-glucosidase 3"/>
    <property type="match status" value="1"/>
</dbReference>
<evidence type="ECO:0000256" key="15">
    <source>
        <dbReference type="ARBA" id="ARBA00023288"/>
    </source>
</evidence>
<dbReference type="InterPro" id="IPR000490">
    <property type="entry name" value="Glyco_hydro_17"/>
</dbReference>
<evidence type="ECO:0000256" key="8">
    <source>
        <dbReference type="ARBA" id="ARBA00022729"/>
    </source>
</evidence>
<dbReference type="EC" id="3.2.1.39" evidence="5"/>
<keyword evidence="6" id="KW-1003">Cell membrane</keyword>
<evidence type="ECO:0000256" key="3">
    <source>
        <dbReference type="ARBA" id="ARBA00004609"/>
    </source>
</evidence>
<dbReference type="PANTHER" id="PTHR47694">
    <property type="entry name" value="PLANT UBX DOMAIN-CONTAINING PROTEIN 2"/>
    <property type="match status" value="1"/>
</dbReference>
<comment type="catalytic activity">
    <reaction evidence="1">
        <text>Hydrolysis of (1-&gt;3)-beta-D-glucosidic linkages in (1-&gt;3)-beta-D-glucans.</text>
        <dbReference type="EC" id="3.2.1.39"/>
    </reaction>
</comment>
<dbReference type="AlphaFoldDB" id="A0A2Z7CI91"/>
<dbReference type="Pfam" id="PF00332">
    <property type="entry name" value="Glyco_hydro_17"/>
    <property type="match status" value="1"/>
</dbReference>
<evidence type="ECO:0000256" key="5">
    <source>
        <dbReference type="ARBA" id="ARBA00012780"/>
    </source>
</evidence>
<evidence type="ECO:0000256" key="19">
    <source>
        <dbReference type="SAM" id="MobiDB-lite"/>
    </source>
</evidence>
<dbReference type="PROSITE" id="PS50033">
    <property type="entry name" value="UBX"/>
    <property type="match status" value="1"/>
</dbReference>
<keyword evidence="7" id="KW-0336">GPI-anchor</keyword>
<dbReference type="SMART" id="SM00768">
    <property type="entry name" value="X8"/>
    <property type="match status" value="1"/>
</dbReference>
<evidence type="ECO:0000256" key="2">
    <source>
        <dbReference type="ARBA" id="ARBA00004170"/>
    </source>
</evidence>
<dbReference type="Gene3D" id="1.20.58.2190">
    <property type="match status" value="1"/>
</dbReference>
<dbReference type="SMART" id="SM00580">
    <property type="entry name" value="PUG"/>
    <property type="match status" value="1"/>
</dbReference>
<accession>A0A2Z7CI91</accession>
<dbReference type="InterPro" id="IPR029071">
    <property type="entry name" value="Ubiquitin-like_domsf"/>
</dbReference>
<dbReference type="FunFam" id="3.10.20.90:FF:000185">
    <property type="entry name" value="UBX domain-containing protein 6"/>
    <property type="match status" value="1"/>
</dbReference>
<gene>
    <name evidence="21" type="ORF">F511_23609</name>
</gene>
<evidence type="ECO:0000256" key="14">
    <source>
        <dbReference type="ARBA" id="ARBA00023180"/>
    </source>
</evidence>
<evidence type="ECO:0000313" key="21">
    <source>
        <dbReference type="EMBL" id="KZV46403.1"/>
    </source>
</evidence>
<dbReference type="Gene3D" id="1.20.58.1040">
    <property type="match status" value="1"/>
</dbReference>
<dbReference type="InterPro" id="IPR001012">
    <property type="entry name" value="UBX_dom"/>
</dbReference>
<dbReference type="SUPFAM" id="SSF54236">
    <property type="entry name" value="Ubiquitin-like"/>
    <property type="match status" value="1"/>
</dbReference>
<dbReference type="SUPFAM" id="SSF51445">
    <property type="entry name" value="(Trans)glycosidases"/>
    <property type="match status" value="1"/>
</dbReference>
<dbReference type="GO" id="GO:0042973">
    <property type="term" value="F:glucan endo-1,3-beta-D-glucosidase activity"/>
    <property type="evidence" value="ECO:0007669"/>
    <property type="project" value="UniProtKB-EC"/>
</dbReference>
<dbReference type="PANTHER" id="PTHR47694:SF1">
    <property type="entry name" value="PLANT UBX DOMAIN-CONTAINING PROTEIN 2"/>
    <property type="match status" value="1"/>
</dbReference>
<comment type="subcellular location">
    <subcellularLocation>
        <location evidence="3">Cell membrane</location>
        <topology evidence="3">Lipid-anchor</topology>
        <topology evidence="3">GPI-anchor</topology>
    </subcellularLocation>
    <subcellularLocation>
        <location evidence="2">Membrane</location>
        <topology evidence="2">Peripheral membrane protein</topology>
    </subcellularLocation>
</comment>
<evidence type="ECO:0000256" key="9">
    <source>
        <dbReference type="ARBA" id="ARBA00022786"/>
    </source>
</evidence>
<name>A0A2Z7CI91_9LAMI</name>
<dbReference type="Gene3D" id="3.20.20.80">
    <property type="entry name" value="Glycosidases"/>
    <property type="match status" value="1"/>
</dbReference>
<dbReference type="CDD" id="cd09212">
    <property type="entry name" value="PUB"/>
    <property type="match status" value="1"/>
</dbReference>
<evidence type="ECO:0000313" key="22">
    <source>
        <dbReference type="Proteomes" id="UP000250235"/>
    </source>
</evidence>
<dbReference type="FunFam" id="1.20.58.1040:FF:000001">
    <property type="entry name" value="Glucan endo-1,3-beta-glucosidase 4"/>
    <property type="match status" value="1"/>
</dbReference>
<keyword evidence="13" id="KW-1015">Disulfide bond</keyword>
<keyword evidence="11" id="KW-0611">Plant defense</keyword>
<evidence type="ECO:0000256" key="1">
    <source>
        <dbReference type="ARBA" id="ARBA00000382"/>
    </source>
</evidence>
<comment type="similarity">
    <text evidence="4 17">Belongs to the glycosyl hydrolase 17 family.</text>
</comment>
<keyword evidence="10 18" id="KW-0378">Hydrolase</keyword>
<keyword evidence="16 18" id="KW-0326">Glycosidase</keyword>
<keyword evidence="12" id="KW-0472">Membrane</keyword>
<evidence type="ECO:0000256" key="6">
    <source>
        <dbReference type="ARBA" id="ARBA00022475"/>
    </source>
</evidence>
<dbReference type="InterPro" id="IPR018997">
    <property type="entry name" value="PUB_domain"/>
</dbReference>
<dbReference type="GO" id="GO:0005886">
    <property type="term" value="C:plasma membrane"/>
    <property type="evidence" value="ECO:0007669"/>
    <property type="project" value="UniProtKB-SubCell"/>
</dbReference>
<keyword evidence="14" id="KW-0325">Glycoprotein</keyword>
<keyword evidence="22" id="KW-1185">Reference proteome</keyword>
<dbReference type="InterPro" id="IPR036339">
    <property type="entry name" value="PUB-like_dom_sf"/>
</dbReference>
<keyword evidence="8" id="KW-0732">Signal</keyword>
<dbReference type="Pfam" id="PF07983">
    <property type="entry name" value="X8"/>
    <property type="match status" value="1"/>
</dbReference>
<evidence type="ECO:0000256" key="4">
    <source>
        <dbReference type="ARBA" id="ARBA00008773"/>
    </source>
</evidence>
<dbReference type="GO" id="GO:0098552">
    <property type="term" value="C:side of membrane"/>
    <property type="evidence" value="ECO:0007669"/>
    <property type="project" value="UniProtKB-KW"/>
</dbReference>
<feature type="compositionally biased region" description="Low complexity" evidence="19">
    <location>
        <begin position="36"/>
        <end position="51"/>
    </location>
</feature>
<evidence type="ECO:0000256" key="16">
    <source>
        <dbReference type="ARBA" id="ARBA00023295"/>
    </source>
</evidence>
<evidence type="ECO:0000256" key="13">
    <source>
        <dbReference type="ARBA" id="ARBA00023157"/>
    </source>
</evidence>
<feature type="compositionally biased region" description="Polar residues" evidence="19">
    <location>
        <begin position="57"/>
        <end position="74"/>
    </location>
</feature>
<feature type="domain" description="UBX" evidence="20">
    <location>
        <begin position="344"/>
        <end position="428"/>
    </location>
</feature>
<sequence>MDDVKDKMKGLMKKVNNPFSSSNSGKFKGQGRVLGSSPHPDQSVSSSLSDSKALPQKMNNTSGPLPRKLSNSSEQKIENKKPEILANENDIEKDGNAFDPFNSLITSGKRNPHGYSLKVFECPVCSKVYSSEEEVSVHVESCLSSSGSSNENVGGETRLQACVSAYVSGKPNDSSMEVVMRLFRNVAIDPENAKFRKIRLGNPKIKEAIGDAPGGIELLECVGFELKEEGEEMRLTMDVPSEDQLCLINKAISLLDPKKDEKLPSSAPAKIEEDLQPKKVDRQVRVFFSVSESVAAKIELPASFYNLSALELKREAEMRKKKLEDSKLLIPKSYREKQAQIAKKRYKRTVIRIQFPDGVVLQANFSPSERTGTLYEFVSSALKQPSLEFELLHPVLIKRRIIPHFPTAGEKPVTLEDEDLVPAALVKFRPIETDTIVFTASCTQYHFGGELRDSAFIGVNIGTALSDMPNPTQVVALLKSQQIRHIRLYDADRAMLLALANTGIRVTISVPNDELLGIGQSNTSAANWVSRNVLAHVPATNITGIAVGSEVLSTLPNAAPVLVSAMKFIYSALVASNLDSEIKVSTPHSSSIILDSFPPSQAFFNRTWEPVMVPLLKFLQSTGSYLMLNVYPYYDYMQSNGVIPLDYALFRPLSPTKEAVDPNTLLHYTNVFDAVVDAAYFAMSYQNFTNIPIVVTETGWPSKGDSSEQDATLENANTYNSNLIRHVLNSTGTPKHPGIAVSSYIYELYNEDLRSGPISEKNWGLFNGNGSPVYILRLTNSGTVLANDTTNQTYCVAKEGADPKMIQAALDWACGPGKVDCSILLQGQPCYEPDTVVGHASYAFNAYYHGMGMTDGTCNFNGVAIITTTDPSMRPKLYFMLNFDRYY</sequence>
<dbReference type="EMBL" id="KQ995671">
    <property type="protein sequence ID" value="KZV46403.1"/>
    <property type="molecule type" value="Genomic_DNA"/>
</dbReference>
<dbReference type="SUPFAM" id="SSF143503">
    <property type="entry name" value="PUG domain-like"/>
    <property type="match status" value="1"/>
</dbReference>
<protein>
    <recommendedName>
        <fullName evidence="5">glucan endo-1,3-beta-D-glucosidase</fullName>
        <ecNumber evidence="5">3.2.1.39</ecNumber>
    </recommendedName>
</protein>
<dbReference type="GO" id="GO:0050832">
    <property type="term" value="P:defense response to fungus"/>
    <property type="evidence" value="ECO:0007669"/>
    <property type="project" value="TreeGrafter"/>
</dbReference>
<dbReference type="PROSITE" id="PS00587">
    <property type="entry name" value="GLYCOSYL_HYDROL_F17"/>
    <property type="match status" value="1"/>
</dbReference>
<evidence type="ECO:0000259" key="20">
    <source>
        <dbReference type="PROSITE" id="PS50033"/>
    </source>
</evidence>
<keyword evidence="9" id="KW-0833">Ubl conjugation pathway</keyword>
<evidence type="ECO:0000256" key="11">
    <source>
        <dbReference type="ARBA" id="ARBA00022821"/>
    </source>
</evidence>
<dbReference type="Pfam" id="PF00789">
    <property type="entry name" value="UBX"/>
    <property type="match status" value="1"/>
</dbReference>
<dbReference type="GO" id="GO:0005975">
    <property type="term" value="P:carbohydrate metabolic process"/>
    <property type="evidence" value="ECO:0007669"/>
    <property type="project" value="InterPro"/>
</dbReference>
<evidence type="ECO:0000256" key="12">
    <source>
        <dbReference type="ARBA" id="ARBA00023136"/>
    </source>
</evidence>
<dbReference type="Gene3D" id="3.10.20.90">
    <property type="entry name" value="Phosphatidylinositol 3-kinase Catalytic Subunit, Chain A, domain 1"/>
    <property type="match status" value="1"/>
</dbReference>
<dbReference type="Pfam" id="PF09409">
    <property type="entry name" value="PUB"/>
    <property type="match status" value="1"/>
</dbReference>
<reference evidence="21 22" key="1">
    <citation type="journal article" date="2015" name="Proc. Natl. Acad. Sci. U.S.A.">
        <title>The resurrection genome of Boea hygrometrica: A blueprint for survival of dehydration.</title>
        <authorList>
            <person name="Xiao L."/>
            <person name="Yang G."/>
            <person name="Zhang L."/>
            <person name="Yang X."/>
            <person name="Zhao S."/>
            <person name="Ji Z."/>
            <person name="Zhou Q."/>
            <person name="Hu M."/>
            <person name="Wang Y."/>
            <person name="Chen M."/>
            <person name="Xu Y."/>
            <person name="Jin H."/>
            <person name="Xiao X."/>
            <person name="Hu G."/>
            <person name="Bao F."/>
            <person name="Hu Y."/>
            <person name="Wan P."/>
            <person name="Li L."/>
            <person name="Deng X."/>
            <person name="Kuang T."/>
            <person name="Xiang C."/>
            <person name="Zhu J.K."/>
            <person name="Oliver M.J."/>
            <person name="He Y."/>
        </authorList>
    </citation>
    <scope>NUCLEOTIDE SEQUENCE [LARGE SCALE GENOMIC DNA]</scope>
    <source>
        <strain evidence="22">cv. XS01</strain>
    </source>
</reference>
<dbReference type="GO" id="GO:0009506">
    <property type="term" value="C:plasmodesma"/>
    <property type="evidence" value="ECO:0007669"/>
    <property type="project" value="UniProtKB-ARBA"/>
</dbReference>